<dbReference type="GO" id="GO:0003824">
    <property type="term" value="F:catalytic activity"/>
    <property type="evidence" value="ECO:0007669"/>
    <property type="project" value="InterPro"/>
</dbReference>
<name>A0AA39WJP2_9PEZI</name>
<protein>
    <recommendedName>
        <fullName evidence="1">PLD phosphodiesterase domain-containing protein</fullName>
    </recommendedName>
</protein>
<sequence>MPKITDIYNVIKRSDRDTAKFDGLAYGITNNEILGLPNGGAFTVLSPSSPFGAAAFKTAAVAPGKMPIQQAFKDVLIKGYERSKDQTTLFIDLADLDDEGDSGKNNPGNPIFFTEGDKEGTSIAQAIADLVNKLPHNVKPVIRFLRGTSTTGTVDKDGEFWNVRRRGIEAIFWKVEGGELVPRITHPDAELHVGYYSPNFKLSWLMEKILKLAVKAPAFLSGWKSEQVDAMFDTIMKVPTFSASWNHGKIVAIGGKTVMTGGINYWHHYTSQNNSQNIIDMQAMVTGDAAASAQGGYLDYFWKYLNSTENQTDHRSFKKSVPLNKKVSIDKLPWRWDKPVPLFKSLTKLAPQPSTPTTIPVLSVARVGDWSGRYVSAYPVQAVDAVRDIVVNWEVPSFTATSNFSGLVDFVRRSSDDGGGILSSLLKLFNCSPAAWASDTARIWAIRNAKRSVYASGQMIVGSLQRGAAAYMALVKAMNKGLPAEKKWDGYLWPYDLLLAFAELVIKFRGTSGLDPAGSEGAGIKIVLGNTSGSEWGDSRTVADITSRVVPLVRGLDKSLSNSDAEGLVARWLSVKRIDRPYDDGGKVKGPDSIHTKTICVDSELLYVGSDNLYPCYNEEHGIWVDDAKAVKSWMDDYWSPLWKIVDEKVLAEGVREKDKAVSQLTDDV</sequence>
<dbReference type="PANTHER" id="PTHR21248:SF22">
    <property type="entry name" value="PHOSPHOLIPASE D"/>
    <property type="match status" value="1"/>
</dbReference>
<evidence type="ECO:0000313" key="2">
    <source>
        <dbReference type="EMBL" id="KAK0616637.1"/>
    </source>
</evidence>
<dbReference type="InterPro" id="IPR001736">
    <property type="entry name" value="PLipase_D/transphosphatidylase"/>
</dbReference>
<proteinExistence type="predicted"/>
<gene>
    <name evidence="2" type="ORF">B0T14DRAFT_482960</name>
</gene>
<dbReference type="PROSITE" id="PS50035">
    <property type="entry name" value="PLD"/>
    <property type="match status" value="1"/>
</dbReference>
<dbReference type="EMBL" id="JAULSU010000005">
    <property type="protein sequence ID" value="KAK0616637.1"/>
    <property type="molecule type" value="Genomic_DNA"/>
</dbReference>
<accession>A0AA39WJP2</accession>
<reference evidence="2" key="1">
    <citation type="submission" date="2023-06" db="EMBL/GenBank/DDBJ databases">
        <title>Genome-scale phylogeny and comparative genomics of the fungal order Sordariales.</title>
        <authorList>
            <consortium name="Lawrence Berkeley National Laboratory"/>
            <person name="Hensen N."/>
            <person name="Bonometti L."/>
            <person name="Westerberg I."/>
            <person name="Brannstrom I.O."/>
            <person name="Guillou S."/>
            <person name="Cros-Aarteil S."/>
            <person name="Calhoun S."/>
            <person name="Haridas S."/>
            <person name="Kuo A."/>
            <person name="Mondo S."/>
            <person name="Pangilinan J."/>
            <person name="Riley R."/>
            <person name="Labutti K."/>
            <person name="Andreopoulos B."/>
            <person name="Lipzen A."/>
            <person name="Chen C."/>
            <person name="Yanf M."/>
            <person name="Daum C."/>
            <person name="Ng V."/>
            <person name="Clum A."/>
            <person name="Steindorff A."/>
            <person name="Ohm R."/>
            <person name="Martin F."/>
            <person name="Silar P."/>
            <person name="Natvig D."/>
            <person name="Lalanne C."/>
            <person name="Gautier V."/>
            <person name="Ament-Velasquez S.L."/>
            <person name="Kruys A."/>
            <person name="Hutchinson M.I."/>
            <person name="Powell A.J."/>
            <person name="Barry K."/>
            <person name="Miller A.N."/>
            <person name="Grigoriev I.V."/>
            <person name="Debuchy R."/>
            <person name="Gladieux P."/>
            <person name="Thoren M.H."/>
            <person name="Johannesson H."/>
        </authorList>
    </citation>
    <scope>NUCLEOTIDE SEQUENCE</scope>
    <source>
        <strain evidence="2">CBS 606.72</strain>
    </source>
</reference>
<dbReference type="Gene3D" id="3.30.870.10">
    <property type="entry name" value="Endonuclease Chain A"/>
    <property type="match status" value="2"/>
</dbReference>
<dbReference type="SMART" id="SM00155">
    <property type="entry name" value="PLDc"/>
    <property type="match status" value="2"/>
</dbReference>
<evidence type="ECO:0000313" key="3">
    <source>
        <dbReference type="Proteomes" id="UP001175000"/>
    </source>
</evidence>
<dbReference type="PANTHER" id="PTHR21248">
    <property type="entry name" value="CARDIOLIPIN SYNTHASE"/>
    <property type="match status" value="1"/>
</dbReference>
<comment type="caution">
    <text evidence="2">The sequence shown here is derived from an EMBL/GenBank/DDBJ whole genome shotgun (WGS) entry which is preliminary data.</text>
</comment>
<keyword evidence="3" id="KW-1185">Reference proteome</keyword>
<dbReference type="AlphaFoldDB" id="A0AA39WJP2"/>
<evidence type="ECO:0000259" key="1">
    <source>
        <dbReference type="PROSITE" id="PS50035"/>
    </source>
</evidence>
<feature type="domain" description="PLD phosphodiesterase" evidence="1">
    <location>
        <begin position="590"/>
        <end position="617"/>
    </location>
</feature>
<organism evidence="2 3">
    <name type="scientific">Immersiella caudata</name>
    <dbReference type="NCBI Taxonomy" id="314043"/>
    <lineage>
        <taxon>Eukaryota</taxon>
        <taxon>Fungi</taxon>
        <taxon>Dikarya</taxon>
        <taxon>Ascomycota</taxon>
        <taxon>Pezizomycotina</taxon>
        <taxon>Sordariomycetes</taxon>
        <taxon>Sordariomycetidae</taxon>
        <taxon>Sordariales</taxon>
        <taxon>Lasiosphaeriaceae</taxon>
        <taxon>Immersiella</taxon>
    </lineage>
</organism>
<dbReference type="Proteomes" id="UP001175000">
    <property type="component" value="Unassembled WGS sequence"/>
</dbReference>
<dbReference type="SUPFAM" id="SSF56024">
    <property type="entry name" value="Phospholipase D/nuclease"/>
    <property type="match status" value="2"/>
</dbReference>